<protein>
    <recommendedName>
        <fullName evidence="2">DUF4878 domain-containing protein</fullName>
    </recommendedName>
</protein>
<comment type="caution">
    <text evidence="1">The sequence shown here is derived from an EMBL/GenBank/DDBJ whole genome shotgun (WGS) entry which is preliminary data.</text>
</comment>
<sequence>MMNKANRILLVIVGLTIIAAIAASIFGARSVKQLDRHTPAGAVQAYLSATLNGRNDVAAKYLAPDSPCKVEDLDRVYINTSSRVTLVDTQLEGSLATVRVSVETPTGGPFESFNTESHSYRLVQVNDHWLLSGIPWPLWDCGVVAK</sequence>
<proteinExistence type="predicted"/>
<evidence type="ECO:0000313" key="1">
    <source>
        <dbReference type="EMBL" id="OIQ80729.1"/>
    </source>
</evidence>
<reference evidence="1" key="1">
    <citation type="submission" date="2016-10" db="EMBL/GenBank/DDBJ databases">
        <title>Sequence of Gallionella enrichment culture.</title>
        <authorList>
            <person name="Poehlein A."/>
            <person name="Muehling M."/>
            <person name="Daniel R."/>
        </authorList>
    </citation>
    <scope>NUCLEOTIDE SEQUENCE</scope>
</reference>
<name>A0A1J5QAR4_9ZZZZ</name>
<organism evidence="1">
    <name type="scientific">mine drainage metagenome</name>
    <dbReference type="NCBI Taxonomy" id="410659"/>
    <lineage>
        <taxon>unclassified sequences</taxon>
        <taxon>metagenomes</taxon>
        <taxon>ecological metagenomes</taxon>
    </lineage>
</organism>
<dbReference type="AlphaFoldDB" id="A0A1J5QAR4"/>
<gene>
    <name evidence="1" type="ORF">GALL_375100</name>
</gene>
<evidence type="ECO:0008006" key="2">
    <source>
        <dbReference type="Google" id="ProtNLM"/>
    </source>
</evidence>
<accession>A0A1J5QAR4</accession>
<dbReference type="EMBL" id="MLJW01001020">
    <property type="protein sequence ID" value="OIQ80729.1"/>
    <property type="molecule type" value="Genomic_DNA"/>
</dbReference>